<organism evidence="1 2">
    <name type="scientific">Actinomycetospora aurantiaca</name>
    <dbReference type="NCBI Taxonomy" id="3129233"/>
    <lineage>
        <taxon>Bacteria</taxon>
        <taxon>Bacillati</taxon>
        <taxon>Actinomycetota</taxon>
        <taxon>Actinomycetes</taxon>
        <taxon>Pseudonocardiales</taxon>
        <taxon>Pseudonocardiaceae</taxon>
        <taxon>Actinomycetospora</taxon>
    </lineage>
</organism>
<proteinExistence type="predicted"/>
<dbReference type="EMBL" id="JBBEGN010000018">
    <property type="protein sequence ID" value="MEJ2871060.1"/>
    <property type="molecule type" value="Genomic_DNA"/>
</dbReference>
<comment type="caution">
    <text evidence="1">The sequence shown here is derived from an EMBL/GenBank/DDBJ whole genome shotgun (WGS) entry which is preliminary data.</text>
</comment>
<dbReference type="RefSeq" id="WP_337697629.1">
    <property type="nucleotide sequence ID" value="NZ_JBBEGN010000018.1"/>
</dbReference>
<name>A0ABU8MUR2_9PSEU</name>
<reference evidence="1 2" key="1">
    <citation type="submission" date="2024-03" db="EMBL/GenBank/DDBJ databases">
        <title>Actinomycetospora sp. OC33-EN08, a novel actinomycete isolated from wild orchid (Aerides multiflora).</title>
        <authorList>
            <person name="Suriyachadkun C."/>
        </authorList>
    </citation>
    <scope>NUCLEOTIDE SEQUENCE [LARGE SCALE GENOMIC DNA]</scope>
    <source>
        <strain evidence="1 2">OC33-EN08</strain>
    </source>
</reference>
<accession>A0ABU8MUR2</accession>
<keyword evidence="2" id="KW-1185">Reference proteome</keyword>
<dbReference type="Proteomes" id="UP001385809">
    <property type="component" value="Unassembled WGS sequence"/>
</dbReference>
<gene>
    <name evidence="1" type="ORF">WCD74_25070</name>
</gene>
<evidence type="ECO:0000313" key="2">
    <source>
        <dbReference type="Proteomes" id="UP001385809"/>
    </source>
</evidence>
<protein>
    <submittedName>
        <fullName evidence="1">Uncharacterized protein</fullName>
    </submittedName>
</protein>
<evidence type="ECO:0000313" key="1">
    <source>
        <dbReference type="EMBL" id="MEJ2871060.1"/>
    </source>
</evidence>
<sequence length="161" mass="17161">MDRPDAGGPPTLALGAESLALEMRTVGDELAVRLGGVEVRGGRRGGWVDWAFPVSLPDGGLRLRQRLAAVPTRRTLTAADGSAWLVQADHGGQRWTGELPVGTTALDAALVLWTCAALDQVGVEHCYPVRRRLSVPVPPPGRWLRVGGRVRRPDPPDPPSG</sequence>